<evidence type="ECO:0000313" key="12">
    <source>
        <dbReference type="EMBL" id="JAT77146.1"/>
    </source>
</evidence>
<evidence type="ECO:0000256" key="2">
    <source>
        <dbReference type="ARBA" id="ARBA00022454"/>
    </source>
</evidence>
<dbReference type="InterPro" id="IPR011993">
    <property type="entry name" value="PH-like_dom_sf"/>
</dbReference>
<reference evidence="12" key="2">
    <citation type="submission" date="2015-08" db="EMBL/GenBank/DDBJ databases">
        <authorList>
            <person name="Babu N.S."/>
            <person name="Beckwith C.J."/>
            <person name="Beseler K.G."/>
            <person name="Brison A."/>
            <person name="Carone J.V."/>
            <person name="Caskin T.P."/>
            <person name="Diamond M."/>
            <person name="Durham M.E."/>
            <person name="Foxe J.M."/>
            <person name="Go M."/>
            <person name="Henderson B.A."/>
            <person name="Jones I.B."/>
            <person name="McGettigan J.A."/>
            <person name="Micheletti S.J."/>
            <person name="Nasrallah M.E."/>
            <person name="Ortiz D."/>
            <person name="Piller C.R."/>
            <person name="Privatt S.R."/>
            <person name="Schneider S.L."/>
            <person name="Sharp S."/>
            <person name="Smith T.C."/>
            <person name="Stanton J.D."/>
            <person name="Ullery H.E."/>
            <person name="Wilson R.J."/>
            <person name="Serrano M.G."/>
            <person name="Buck G."/>
            <person name="Lee V."/>
            <person name="Wang Y."/>
            <person name="Carvalho R."/>
            <person name="Voegtly L."/>
            <person name="Shi R."/>
            <person name="Duckworth R."/>
            <person name="Johnson A."/>
            <person name="Loviza R."/>
            <person name="Walstead R."/>
            <person name="Shah Z."/>
            <person name="Kiflezghi M."/>
            <person name="Wade K."/>
            <person name="Ball S.L."/>
            <person name="Bradley K.W."/>
            <person name="Asai D.J."/>
            <person name="Bowman C.A."/>
            <person name="Russell D.A."/>
            <person name="Pope W.H."/>
            <person name="Jacobs-Sera D."/>
            <person name="Hendrix R.W."/>
            <person name="Hatfull G.F."/>
        </authorList>
    </citation>
    <scope>NUCLEOTIDE SEQUENCE</scope>
</reference>
<feature type="domain" description="Histone chaperone RTT106/FACT complex subunit SPT16-like middle" evidence="11">
    <location>
        <begin position="203"/>
        <end position="296"/>
    </location>
</feature>
<evidence type="ECO:0000256" key="7">
    <source>
        <dbReference type="ARBA" id="ARBA00023204"/>
    </source>
</evidence>
<evidence type="ECO:0000313" key="13">
    <source>
        <dbReference type="EMBL" id="KFM25882.1"/>
    </source>
</evidence>
<dbReference type="GO" id="GO:0006260">
    <property type="term" value="P:DNA replication"/>
    <property type="evidence" value="ECO:0007669"/>
    <property type="project" value="UniProtKB-KW"/>
</dbReference>
<dbReference type="RefSeq" id="XP_011398778.1">
    <property type="nucleotide sequence ID" value="XM_011400476.1"/>
</dbReference>
<evidence type="ECO:0000256" key="6">
    <source>
        <dbReference type="ARBA" id="ARBA00023163"/>
    </source>
</evidence>
<dbReference type="AlphaFoldDB" id="A0A087SJH8"/>
<keyword evidence="8 9" id="KW-0539">Nucleus</keyword>
<evidence type="ECO:0000256" key="1">
    <source>
        <dbReference type="ARBA" id="ARBA00010060"/>
    </source>
</evidence>
<reference evidence="16" key="3">
    <citation type="journal article" date="2018" name="Algal Res.">
        <title>Characterization of plant carbon substrate utilization by Auxenochlorella protothecoides.</title>
        <authorList>
            <person name="Vogler B.W."/>
            <person name="Starkenburg S.R."/>
            <person name="Sudasinghe N."/>
            <person name="Schambach J.Y."/>
            <person name="Rollin J.A."/>
            <person name="Pattathil S."/>
            <person name="Barry A.N."/>
        </authorList>
    </citation>
    <scope>NUCLEOTIDE SEQUENCE [LARGE SCALE GENOMIC DNA]</scope>
    <source>
        <strain evidence="16">UTEX 25</strain>
    </source>
</reference>
<evidence type="ECO:0000256" key="9">
    <source>
        <dbReference type="RuleBase" id="RU364013"/>
    </source>
</evidence>
<comment type="function">
    <text evidence="9">Component of the FACT complex, a general chromatin factor that acts to reorganize nucleosomes. The FACT complex is involved in multiple processes that require DNA as a template such as mRNA elongation, DNA replication and DNA repair. During transcription elongation the FACT complex acts as a histone chaperone that both destabilizes and restores nucleosomal structure. It facilitates the passage of RNA polymerase II and transcription by promoting the dissociation of one histone H2A-H2B dimer from the nucleosome, then subsequently promotes the reestablishment of the nucleosome following the passage of RNA polymerase II.</text>
</comment>
<sequence length="392" mass="40616">MDRLKPLVEPLKAGPALLGVLQSAHLAQSILPGLIADVLDEGLHQKGEPGPTPPASTQGPAAQPSLCTVPQLNFVTPRGKHDLAFHDKSFSLHSPKTSISIPYAAVTHILILDSLPGDSKGKVLLFLVISHHAGLLNGKSPLTAVVISTTAAAQLAVKSPGSRDPLEGPAAVVLCQLFGQLGVPPASFCSPDPAQFGSMSSGHSGVPAHVKARAGTLFPMPAGLCFLESPALFIPREEIKAMELARAGGTSSTFDVFVHRKDGRVEEFGMLPREETGPFESYMMNQKLGPPADDSEGSDRSEDSGDASSSSDAEDETFDPEAGSSDEDAAPGGSRQPGTSDAGSSDDSDSEGEAGSDVELVSEDDMSTAALQRVLAAEGAAAGPRKRRRSSD</sequence>
<keyword evidence="7 9" id="KW-0234">DNA repair</keyword>
<dbReference type="STRING" id="3075.A0A087SJH8"/>
<comment type="similarity">
    <text evidence="1 9">Belongs to the SSRP1 family.</text>
</comment>
<reference evidence="13 15" key="1">
    <citation type="journal article" date="2014" name="BMC Genomics">
        <title>Oil accumulation mechanisms of the oleaginous microalga Chlorella protothecoides revealed through its genome, transcriptomes, and proteomes.</title>
        <authorList>
            <person name="Gao C."/>
            <person name="Wang Y."/>
            <person name="Shen Y."/>
            <person name="Yan D."/>
            <person name="He X."/>
            <person name="Dai J."/>
            <person name="Wu Q."/>
        </authorList>
    </citation>
    <scope>NUCLEOTIDE SEQUENCE [LARGE SCALE GENOMIC DNA]</scope>
    <source>
        <strain evidence="13 15">0710</strain>
    </source>
</reference>
<dbReference type="PANTHER" id="PTHR45849:SF1">
    <property type="entry name" value="FACT COMPLEX SUBUNIT SSRP1"/>
    <property type="match status" value="1"/>
</dbReference>
<dbReference type="Proteomes" id="UP000279271">
    <property type="component" value="Unassembled WGS sequence"/>
</dbReference>
<feature type="compositionally biased region" description="Acidic residues" evidence="10">
    <location>
        <begin position="344"/>
        <end position="366"/>
    </location>
</feature>
<dbReference type="EMBL" id="GDKF01001476">
    <property type="protein sequence ID" value="JAT77146.1"/>
    <property type="molecule type" value="Transcribed_RNA"/>
</dbReference>
<dbReference type="SUPFAM" id="SSF50729">
    <property type="entry name" value="PH domain-like"/>
    <property type="match status" value="1"/>
</dbReference>
<dbReference type="InterPro" id="IPR013719">
    <property type="entry name" value="RTT106/SPT16-like_middle_dom"/>
</dbReference>
<evidence type="ECO:0000313" key="14">
    <source>
        <dbReference type="EMBL" id="RMZ55816.1"/>
    </source>
</evidence>
<reference evidence="14" key="4">
    <citation type="submission" date="2018-10" db="EMBL/GenBank/DDBJ databases">
        <authorList>
            <person name="Hovde B."/>
            <person name="Zhang X."/>
        </authorList>
    </citation>
    <scope>NUCLEOTIDE SEQUENCE [LARGE SCALE GENOMIC DNA]</scope>
    <source>
        <strain evidence="14">UTEX 25</strain>
    </source>
</reference>
<dbReference type="PANTHER" id="PTHR45849">
    <property type="entry name" value="FACT COMPLEX SUBUNIT SSRP1"/>
    <property type="match status" value="1"/>
</dbReference>
<dbReference type="GO" id="GO:0006281">
    <property type="term" value="P:DNA repair"/>
    <property type="evidence" value="ECO:0007669"/>
    <property type="project" value="UniProtKB-KW"/>
</dbReference>
<keyword evidence="3 9" id="KW-0235">DNA replication</keyword>
<dbReference type="OrthoDB" id="498543at2759"/>
<feature type="compositionally biased region" description="Acidic residues" evidence="10">
    <location>
        <begin position="312"/>
        <end position="329"/>
    </location>
</feature>
<dbReference type="eggNOG" id="KOG0526">
    <property type="taxonomic scope" value="Eukaryota"/>
</dbReference>
<dbReference type="Proteomes" id="UP000028924">
    <property type="component" value="Unassembled WGS sequence"/>
</dbReference>
<protein>
    <recommendedName>
        <fullName evidence="9">FACT complex subunit SSRP1</fullName>
    </recommendedName>
</protein>
<keyword evidence="15" id="KW-1185">Reference proteome</keyword>
<accession>A0A087SJH8</accession>
<dbReference type="Pfam" id="PF08512">
    <property type="entry name" value="Rttp106-like_middle"/>
    <property type="match status" value="1"/>
</dbReference>
<reference evidence="14" key="5">
    <citation type="submission" date="2018-11" db="EMBL/GenBank/DDBJ databases">
        <title>Characterization of plant carbon substrate utilization by Auxenochlorella protothecoides.</title>
        <authorList>
            <person name="Vogler B.W."/>
            <person name="Starkenburg S.R."/>
            <person name="Sudasinghe N."/>
            <person name="Schambach J.Y."/>
            <person name="Rollin J.A."/>
            <person name="Pattathil S."/>
            <person name="Barry A.N."/>
        </authorList>
    </citation>
    <scope>NUCLEOTIDE SEQUENCE [LARGE SCALE GENOMIC DNA]</scope>
    <source>
        <strain evidence="14">UTEX 25</strain>
    </source>
</reference>
<dbReference type="InterPro" id="IPR050454">
    <property type="entry name" value="RTT106/SSRP1_HistChap/FACT"/>
</dbReference>
<keyword evidence="6 9" id="KW-0804">Transcription</keyword>
<organism evidence="13 15">
    <name type="scientific">Auxenochlorella protothecoides</name>
    <name type="common">Green microalga</name>
    <name type="synonym">Chlorella protothecoides</name>
    <dbReference type="NCBI Taxonomy" id="3075"/>
    <lineage>
        <taxon>Eukaryota</taxon>
        <taxon>Viridiplantae</taxon>
        <taxon>Chlorophyta</taxon>
        <taxon>core chlorophytes</taxon>
        <taxon>Trebouxiophyceae</taxon>
        <taxon>Chlorellales</taxon>
        <taxon>Chlorellaceae</taxon>
        <taxon>Auxenochlorella</taxon>
    </lineage>
</organism>
<dbReference type="GO" id="GO:0042393">
    <property type="term" value="F:histone binding"/>
    <property type="evidence" value="ECO:0007669"/>
    <property type="project" value="TreeGrafter"/>
</dbReference>
<dbReference type="KEGG" id="apro:F751_1496"/>
<dbReference type="GO" id="GO:0035101">
    <property type="term" value="C:FACT complex"/>
    <property type="evidence" value="ECO:0007669"/>
    <property type="project" value="TreeGrafter"/>
</dbReference>
<dbReference type="Gene3D" id="2.30.29.30">
    <property type="entry name" value="Pleckstrin-homology domain (PH domain)/Phosphotyrosine-binding domain (PTB)"/>
    <property type="match status" value="1"/>
</dbReference>
<dbReference type="Gene3D" id="2.30.29.150">
    <property type="match status" value="1"/>
</dbReference>
<evidence type="ECO:0000313" key="15">
    <source>
        <dbReference type="Proteomes" id="UP000028924"/>
    </source>
</evidence>
<keyword evidence="5 9" id="KW-0805">Transcription regulation</keyword>
<evidence type="ECO:0000256" key="5">
    <source>
        <dbReference type="ARBA" id="ARBA00023015"/>
    </source>
</evidence>
<evidence type="ECO:0000256" key="8">
    <source>
        <dbReference type="ARBA" id="ARBA00023242"/>
    </source>
</evidence>
<dbReference type="PRINTS" id="PR00887">
    <property type="entry name" value="SSRCOGNITION"/>
</dbReference>
<evidence type="ECO:0000259" key="11">
    <source>
        <dbReference type="SMART" id="SM01287"/>
    </source>
</evidence>
<feature type="region of interest" description="Disordered" evidence="10">
    <location>
        <begin position="268"/>
        <end position="369"/>
    </location>
</feature>
<keyword evidence="2 9" id="KW-0158">Chromosome</keyword>
<proteinExistence type="inferred from homology"/>
<name>A0A087SJH8_AUXPR</name>
<dbReference type="EMBL" id="KL662123">
    <property type="protein sequence ID" value="KFM25882.1"/>
    <property type="molecule type" value="Genomic_DNA"/>
</dbReference>
<comment type="subcellular location">
    <subcellularLocation>
        <location evidence="9">Nucleus</location>
    </subcellularLocation>
    <subcellularLocation>
        <location evidence="9">Chromosome</location>
    </subcellularLocation>
</comment>
<evidence type="ECO:0000256" key="4">
    <source>
        <dbReference type="ARBA" id="ARBA00022763"/>
    </source>
</evidence>
<dbReference type="GeneID" id="23612887"/>
<evidence type="ECO:0000256" key="10">
    <source>
        <dbReference type="SAM" id="MobiDB-lite"/>
    </source>
</evidence>
<keyword evidence="4 9" id="KW-0227">DNA damage</keyword>
<dbReference type="GO" id="GO:0003677">
    <property type="term" value="F:DNA binding"/>
    <property type="evidence" value="ECO:0007669"/>
    <property type="project" value="InterPro"/>
</dbReference>
<dbReference type="GO" id="GO:0031491">
    <property type="term" value="F:nucleosome binding"/>
    <property type="evidence" value="ECO:0007669"/>
    <property type="project" value="TreeGrafter"/>
</dbReference>
<dbReference type="SMART" id="SM01287">
    <property type="entry name" value="Rtt106"/>
    <property type="match status" value="1"/>
</dbReference>
<dbReference type="EMBL" id="QOKY01000158">
    <property type="protein sequence ID" value="RMZ55816.1"/>
    <property type="molecule type" value="Genomic_DNA"/>
</dbReference>
<dbReference type="InterPro" id="IPR000969">
    <property type="entry name" value="SSRP1/POB3"/>
</dbReference>
<gene>
    <name evidence="14" type="ORF">APUTEX25_003782</name>
    <name evidence="13" type="ORF">F751_1496</name>
    <name evidence="12" type="ORF">g.26040</name>
</gene>
<evidence type="ECO:0000256" key="3">
    <source>
        <dbReference type="ARBA" id="ARBA00022705"/>
    </source>
</evidence>
<feature type="region of interest" description="Disordered" evidence="10">
    <location>
        <begin position="43"/>
        <end position="63"/>
    </location>
</feature>
<evidence type="ECO:0000313" key="16">
    <source>
        <dbReference type="Proteomes" id="UP000279271"/>
    </source>
</evidence>